<sequence>MLESTDEETFVGESEPHQKPAFLNILGKLPFKVQVPRSKLDELKKSGPCLPCMSDQRQHVRFRHLQKGILGYRQTFATIDRLHELHQVLITNISKTGIGVYHSEQLFPHEKLFLWTEEQGILQVNVARCRRVNQCCFEIGFACPQLASMFNEKSFLV</sequence>
<name>A0A2S8FQ92_9BACT</name>
<dbReference type="OrthoDB" id="290587at2"/>
<evidence type="ECO:0008006" key="3">
    <source>
        <dbReference type="Google" id="ProtNLM"/>
    </source>
</evidence>
<reference evidence="1 2" key="1">
    <citation type="submission" date="2018-02" db="EMBL/GenBank/DDBJ databases">
        <title>Comparative genomes isolates from brazilian mangrove.</title>
        <authorList>
            <person name="Araujo J.E."/>
            <person name="Taketani R.G."/>
            <person name="Silva M.C.P."/>
            <person name="Loureco M.V."/>
            <person name="Andreote F.D."/>
        </authorList>
    </citation>
    <scope>NUCLEOTIDE SEQUENCE [LARGE SCALE GENOMIC DNA]</scope>
    <source>
        <strain evidence="1 2">Hex-1 MGV</strain>
    </source>
</reference>
<dbReference type="Proteomes" id="UP000238322">
    <property type="component" value="Unassembled WGS sequence"/>
</dbReference>
<dbReference type="RefSeq" id="WP_105330076.1">
    <property type="nucleotide sequence ID" value="NZ_PUHY01000010.1"/>
</dbReference>
<protein>
    <recommendedName>
        <fullName evidence="3">PilZ domain-containing protein</fullName>
    </recommendedName>
</protein>
<gene>
    <name evidence="1" type="ORF">C5Y83_12510</name>
</gene>
<evidence type="ECO:0000313" key="1">
    <source>
        <dbReference type="EMBL" id="PQO34345.1"/>
    </source>
</evidence>
<comment type="caution">
    <text evidence="1">The sequence shown here is derived from an EMBL/GenBank/DDBJ whole genome shotgun (WGS) entry which is preliminary data.</text>
</comment>
<evidence type="ECO:0000313" key="2">
    <source>
        <dbReference type="Proteomes" id="UP000238322"/>
    </source>
</evidence>
<proteinExistence type="predicted"/>
<accession>A0A2S8FQ92</accession>
<dbReference type="AlphaFoldDB" id="A0A2S8FQ92"/>
<dbReference type="EMBL" id="PUHY01000010">
    <property type="protein sequence ID" value="PQO34345.1"/>
    <property type="molecule type" value="Genomic_DNA"/>
</dbReference>
<organism evidence="1 2">
    <name type="scientific">Blastopirellula marina</name>
    <dbReference type="NCBI Taxonomy" id="124"/>
    <lineage>
        <taxon>Bacteria</taxon>
        <taxon>Pseudomonadati</taxon>
        <taxon>Planctomycetota</taxon>
        <taxon>Planctomycetia</taxon>
        <taxon>Pirellulales</taxon>
        <taxon>Pirellulaceae</taxon>
        <taxon>Blastopirellula</taxon>
    </lineage>
</organism>